<keyword evidence="2" id="KW-1185">Reference proteome</keyword>
<gene>
    <name evidence="1" type="ORF">GPZ80_09725</name>
</gene>
<name>A0ABR7L441_9PSEU</name>
<evidence type="ECO:0000313" key="1">
    <source>
        <dbReference type="EMBL" id="MBC6447446.1"/>
    </source>
</evidence>
<comment type="caution">
    <text evidence="1">The sequence shown here is derived from an EMBL/GenBank/DDBJ whole genome shotgun (WGS) entry which is preliminary data.</text>
</comment>
<reference evidence="1 2" key="1">
    <citation type="submission" date="2020-06" db="EMBL/GenBank/DDBJ databases">
        <title>Actinokineospora xiongansis sp. nov., isolated from soil of Baiyangdian.</title>
        <authorList>
            <person name="Zhang X."/>
        </authorList>
    </citation>
    <scope>NUCLEOTIDE SEQUENCE [LARGE SCALE GENOMIC DNA]</scope>
    <source>
        <strain evidence="1 2">HBU206404</strain>
    </source>
</reference>
<proteinExistence type="predicted"/>
<dbReference type="EMBL" id="JABVED010000004">
    <property type="protein sequence ID" value="MBC6447446.1"/>
    <property type="molecule type" value="Genomic_DNA"/>
</dbReference>
<evidence type="ECO:0000313" key="2">
    <source>
        <dbReference type="Proteomes" id="UP000734823"/>
    </source>
</evidence>
<dbReference type="Proteomes" id="UP000734823">
    <property type="component" value="Unassembled WGS sequence"/>
</dbReference>
<dbReference type="RefSeq" id="WP_187219961.1">
    <property type="nucleotide sequence ID" value="NZ_JABVED010000004.1"/>
</dbReference>
<accession>A0ABR7L441</accession>
<protein>
    <submittedName>
        <fullName evidence="1">Uncharacterized protein</fullName>
    </submittedName>
</protein>
<sequence length="48" mass="5297">MRYQFTDRAALAAYEAGPAIALRADGARRFPADSVLVSRWTGEVISRI</sequence>
<organism evidence="1 2">
    <name type="scientific">Actinokineospora xionganensis</name>
    <dbReference type="NCBI Taxonomy" id="2684470"/>
    <lineage>
        <taxon>Bacteria</taxon>
        <taxon>Bacillati</taxon>
        <taxon>Actinomycetota</taxon>
        <taxon>Actinomycetes</taxon>
        <taxon>Pseudonocardiales</taxon>
        <taxon>Pseudonocardiaceae</taxon>
        <taxon>Actinokineospora</taxon>
    </lineage>
</organism>